<evidence type="ECO:0000256" key="3">
    <source>
        <dbReference type="ARBA" id="ARBA00011152"/>
    </source>
</evidence>
<reference evidence="12 13" key="1">
    <citation type="journal article" date="2016" name="Nat. Commun.">
        <title>Thousands of microbial genomes shed light on interconnected biogeochemical processes in an aquifer system.</title>
        <authorList>
            <person name="Anantharaman K."/>
            <person name="Brown C.T."/>
            <person name="Hug L.A."/>
            <person name="Sharon I."/>
            <person name="Castelle C.J."/>
            <person name="Probst A.J."/>
            <person name="Thomas B.C."/>
            <person name="Singh A."/>
            <person name="Wilkins M.J."/>
            <person name="Karaoz U."/>
            <person name="Brodie E.L."/>
            <person name="Williams K.H."/>
            <person name="Hubbard S.S."/>
            <person name="Banfield J.F."/>
        </authorList>
    </citation>
    <scope>NUCLEOTIDE SEQUENCE [LARGE SCALE GENOMIC DNA]</scope>
</reference>
<organism evidence="12 13">
    <name type="scientific">Candidatus Magasanikbacteria bacterium RIFCSPLOWO2_12_FULL_43_12</name>
    <dbReference type="NCBI Taxonomy" id="1798692"/>
    <lineage>
        <taxon>Bacteria</taxon>
        <taxon>Candidatus Magasanikiibacteriota</taxon>
    </lineage>
</organism>
<evidence type="ECO:0000256" key="4">
    <source>
        <dbReference type="ARBA" id="ARBA00012809"/>
    </source>
</evidence>
<dbReference type="PANTHER" id="PTHR21235:SF2">
    <property type="entry name" value="IMIDAZOLE GLYCEROL PHOSPHATE SYNTHASE HISHF"/>
    <property type="match status" value="1"/>
</dbReference>
<name>A0A1F6MRM4_9BACT</name>
<dbReference type="InterPro" id="IPR013785">
    <property type="entry name" value="Aldolase_TIM"/>
</dbReference>
<dbReference type="UniPathway" id="UPA00031">
    <property type="reaction ID" value="UER00010"/>
</dbReference>
<dbReference type="GO" id="GO:0000105">
    <property type="term" value="P:L-histidine biosynthetic process"/>
    <property type="evidence" value="ECO:0007669"/>
    <property type="project" value="UniProtKB-UniPathway"/>
</dbReference>
<evidence type="ECO:0000256" key="1">
    <source>
        <dbReference type="ARBA" id="ARBA00005091"/>
    </source>
</evidence>
<dbReference type="EMBL" id="MFQN01000019">
    <property type="protein sequence ID" value="OGH74319.1"/>
    <property type="molecule type" value="Genomic_DNA"/>
</dbReference>
<comment type="catalytic activity">
    <reaction evidence="10">
        <text>5-[(5-phospho-1-deoxy-D-ribulos-1-ylimino)methylamino]-1-(5-phospho-beta-D-ribosyl)imidazole-4-carboxamide + L-glutamine = D-erythro-1-(imidazol-4-yl)glycerol 3-phosphate + 5-amino-1-(5-phospho-beta-D-ribosyl)imidazole-4-carboxamide + L-glutamate + H(+)</text>
        <dbReference type="Rhea" id="RHEA:24793"/>
        <dbReference type="ChEBI" id="CHEBI:15378"/>
        <dbReference type="ChEBI" id="CHEBI:29985"/>
        <dbReference type="ChEBI" id="CHEBI:58278"/>
        <dbReference type="ChEBI" id="CHEBI:58359"/>
        <dbReference type="ChEBI" id="CHEBI:58475"/>
        <dbReference type="ChEBI" id="CHEBI:58525"/>
        <dbReference type="EC" id="4.3.2.10"/>
    </reaction>
</comment>
<dbReference type="EC" id="4.3.2.10" evidence="4"/>
<comment type="pathway">
    <text evidence="1">Amino-acid biosynthesis; L-histidine biosynthesis; L-histidine from 5-phospho-alpha-D-ribose 1-diphosphate: step 5/9.</text>
</comment>
<dbReference type="InterPro" id="IPR006062">
    <property type="entry name" value="His_biosynth"/>
</dbReference>
<comment type="similarity">
    <text evidence="2 11">Belongs to the HisA/HisF family.</text>
</comment>
<evidence type="ECO:0000313" key="13">
    <source>
        <dbReference type="Proteomes" id="UP000178347"/>
    </source>
</evidence>
<protein>
    <recommendedName>
        <fullName evidence="4">imidazole glycerol-phosphate synthase</fullName>
        <ecNumber evidence="4">4.3.2.10</ecNumber>
    </recommendedName>
    <alternativeName>
        <fullName evidence="9">IGP synthase cyclase subunit</fullName>
    </alternativeName>
</protein>
<keyword evidence="7" id="KW-0456">Lyase</keyword>
<dbReference type="Pfam" id="PF00977">
    <property type="entry name" value="His_biosynth"/>
    <property type="match status" value="1"/>
</dbReference>
<gene>
    <name evidence="12" type="ORF">A3G00_02600</name>
</gene>
<evidence type="ECO:0000313" key="12">
    <source>
        <dbReference type="EMBL" id="OGH74319.1"/>
    </source>
</evidence>
<evidence type="ECO:0000256" key="9">
    <source>
        <dbReference type="ARBA" id="ARBA00030264"/>
    </source>
</evidence>
<evidence type="ECO:0000256" key="11">
    <source>
        <dbReference type="RuleBase" id="RU003657"/>
    </source>
</evidence>
<evidence type="ECO:0000256" key="5">
    <source>
        <dbReference type="ARBA" id="ARBA00022605"/>
    </source>
</evidence>
<dbReference type="Gene3D" id="3.20.20.70">
    <property type="entry name" value="Aldolase class I"/>
    <property type="match status" value="1"/>
</dbReference>
<dbReference type="Proteomes" id="UP000178347">
    <property type="component" value="Unassembled WGS sequence"/>
</dbReference>
<evidence type="ECO:0000256" key="7">
    <source>
        <dbReference type="ARBA" id="ARBA00023239"/>
    </source>
</evidence>
<dbReference type="CDD" id="cd04731">
    <property type="entry name" value="HisF"/>
    <property type="match status" value="1"/>
</dbReference>
<dbReference type="AlphaFoldDB" id="A0A1F6MRM4"/>
<dbReference type="InterPro" id="IPR050064">
    <property type="entry name" value="IGPS_HisA/HisF"/>
</dbReference>
<accession>A0A1F6MRM4</accession>
<dbReference type="GO" id="GO:0000107">
    <property type="term" value="F:imidazoleglycerol-phosphate synthase activity"/>
    <property type="evidence" value="ECO:0007669"/>
    <property type="project" value="InterPro"/>
</dbReference>
<dbReference type="GO" id="GO:0016829">
    <property type="term" value="F:lyase activity"/>
    <property type="evidence" value="ECO:0007669"/>
    <property type="project" value="UniProtKB-KW"/>
</dbReference>
<keyword evidence="6 11" id="KW-0368">Histidine biosynthesis</keyword>
<comment type="function">
    <text evidence="8">IGPS catalyzes the conversion of PRFAR and glutamine to IGP, AICAR and glutamate. The HisF subunit catalyzes the cyclization activity that produces IGP and AICAR from PRFAR using the ammonia provided by the HisH subunit.</text>
</comment>
<evidence type="ECO:0000256" key="8">
    <source>
        <dbReference type="ARBA" id="ARBA00025475"/>
    </source>
</evidence>
<dbReference type="InterPro" id="IPR011060">
    <property type="entry name" value="RibuloseP-bd_barrel"/>
</dbReference>
<dbReference type="InterPro" id="IPR004651">
    <property type="entry name" value="HisF"/>
</dbReference>
<evidence type="ECO:0000256" key="2">
    <source>
        <dbReference type="ARBA" id="ARBA00009667"/>
    </source>
</evidence>
<proteinExistence type="inferred from homology"/>
<comment type="subunit">
    <text evidence="3">Heterodimer of HisH and HisF.</text>
</comment>
<evidence type="ECO:0000256" key="10">
    <source>
        <dbReference type="ARBA" id="ARBA00047838"/>
    </source>
</evidence>
<sequence>MVKMRIIPLLLLKNGRLVKTVQFSGYRDVGDPVATAKIYDAQRADEMILLDIEASKENRGTLLNIVREVSGECFMPLGVGGGIRALGDIRLLLQSGADKVVINTAAVEDPSLVRKAAKKFGCSTIVVSIDYKKNSAGRPEVFVRGGSKSTGLDPVEWAIKVVAEGAGEIMLTSIERDGMMRGIDLDIIRTVADLVSVPVICSGGVGTLEDFKRGFIDGHVSAVGAGSIFHFTDQSIIKTRRYLVGEGINVRR</sequence>
<dbReference type="STRING" id="1798692.A3G00_02600"/>
<dbReference type="PANTHER" id="PTHR21235">
    <property type="entry name" value="IMIDAZOLE GLYCEROL PHOSPHATE SYNTHASE SUBUNIT HISF/H IGP SYNTHASE SUBUNIT HISF/H"/>
    <property type="match status" value="1"/>
</dbReference>
<comment type="caution">
    <text evidence="12">The sequence shown here is derived from an EMBL/GenBank/DDBJ whole genome shotgun (WGS) entry which is preliminary data.</text>
</comment>
<evidence type="ECO:0000256" key="6">
    <source>
        <dbReference type="ARBA" id="ARBA00023102"/>
    </source>
</evidence>
<keyword evidence="5 11" id="KW-0028">Amino-acid biosynthesis</keyword>
<dbReference type="SUPFAM" id="SSF51366">
    <property type="entry name" value="Ribulose-phoshate binding barrel"/>
    <property type="match status" value="1"/>
</dbReference>